<evidence type="ECO:0000313" key="3">
    <source>
        <dbReference type="RefSeq" id="XP_005733022.1"/>
    </source>
</evidence>
<dbReference type="PANTHER" id="PTHR44874">
    <property type="entry name" value="TETRATRICOPEPTIDE REPEAT PROTEIN 34"/>
    <property type="match status" value="1"/>
</dbReference>
<dbReference type="Proteomes" id="UP000695023">
    <property type="component" value="Unplaced"/>
</dbReference>
<dbReference type="Gene3D" id="1.25.40.10">
    <property type="entry name" value="Tetratricopeptide repeat domain"/>
    <property type="match status" value="3"/>
</dbReference>
<gene>
    <name evidence="3" type="primary">ttc34</name>
</gene>
<dbReference type="RefSeq" id="XP_005733022.1">
    <property type="nucleotide sequence ID" value="XM_005732965.2"/>
</dbReference>
<dbReference type="Pfam" id="PF13174">
    <property type="entry name" value="TPR_6"/>
    <property type="match status" value="1"/>
</dbReference>
<evidence type="ECO:0000313" key="2">
    <source>
        <dbReference type="Proteomes" id="UP000695023"/>
    </source>
</evidence>
<name>A0A9Y3R8D6_9CICH</name>
<reference evidence="3" key="1">
    <citation type="submission" date="2025-08" db="UniProtKB">
        <authorList>
            <consortium name="RefSeq"/>
        </authorList>
    </citation>
    <scope>IDENTIFICATION</scope>
</reference>
<dbReference type="CTD" id="100287898"/>
<dbReference type="InterPro" id="IPR011990">
    <property type="entry name" value="TPR-like_helical_dom_sf"/>
</dbReference>
<dbReference type="AlphaFoldDB" id="A0A9Y3R8D6"/>
<dbReference type="SMART" id="SM00028">
    <property type="entry name" value="TPR"/>
    <property type="match status" value="6"/>
</dbReference>
<dbReference type="PANTHER" id="PTHR44874:SF1">
    <property type="entry name" value="TETRATRICOPEPTIDE REPEAT PROTEIN 34"/>
    <property type="match status" value="1"/>
</dbReference>
<sequence length="854" mass="94876">MDSAEAYSSLLQYAHGQKIPESTIEKLLQETPERTARLLTSRAAACFSAGGKVAEECSDLGKAFETHPATARIYFQKLFKDQGTGVAACNHLRQQAERGLSDYRDQVLVRADLRSTEGVELLDPVITQLRTLCHLEPGGGDRELRVRLADCLLLRGEHKEALSICSQLAAAQGQQSYQSTVHVLRGYARLLSDDQKGALEDFQAVIEHNAPHPSSCVRALCGRGLLRMMGGLNYLTALDYVTASRLHAQETAFAVRCLVPWNYRGLLFTVLLEQGRFMLEGSRDHKPKSSSGEDSQQHQKEEHMQTLSKRDNHRSRTPAGVHSLALLLMELQPSADGPQILAADALYQLGRVEEAYRLLLSIGPTNPRAPILARLALLQLHRGFLYDTNQLLKKLILCGDTSCLRPLLAVAQQKDRALLQGHSHSAAKRILDRASEECAVREAVAYLSIAIMASGGEAAESLLERARCYALLGQRKTAIFDFSAILKEHPKHVHALCGRGFTYLMLNQQKECTHDILAALQINADIVTKDILSLKDRAQKLVCDWLHQFCRTNLSDIVATHGVPCHEEQLREAFIIGGALMRADCRNPRWHLLYVDILLAKGEVKSAGVHLCQIFGQEPRDAVAQARVGVVDAWQKKYCSAARRLSKLAEKDSSYFDFLLALIPFNQRKCMAQEAAQEANSVSSCGQWKQALTLLTVAVQSGGSQRMEYLHQRAVCLAQLGLHERAISDLDRVIQKHDGPDYSCSDHPQVRVEDLCLRGRSLVLCSKEGPALEDFIRALELNREQAIKCVEAGLGKLPLAECFLRGALQHYGEQHLSKAWTLIECGLLLDSENTELRRLRAKVKREVANPCNVN</sequence>
<dbReference type="GeneID" id="102203925"/>
<accession>A0A9Y3R8D6</accession>
<proteinExistence type="predicted"/>
<dbReference type="SUPFAM" id="SSF48452">
    <property type="entry name" value="TPR-like"/>
    <property type="match status" value="3"/>
</dbReference>
<keyword evidence="2" id="KW-1185">Reference proteome</keyword>
<feature type="region of interest" description="Disordered" evidence="1">
    <location>
        <begin position="281"/>
        <end position="316"/>
    </location>
</feature>
<protein>
    <submittedName>
        <fullName evidence="3">Tetratricopeptide repeat protein 34 isoform X2</fullName>
    </submittedName>
</protein>
<evidence type="ECO:0000256" key="1">
    <source>
        <dbReference type="SAM" id="MobiDB-lite"/>
    </source>
</evidence>
<dbReference type="InterPro" id="IPR042161">
    <property type="entry name" value="TTC34"/>
</dbReference>
<feature type="compositionally biased region" description="Basic and acidic residues" evidence="1">
    <location>
        <begin position="295"/>
        <end position="310"/>
    </location>
</feature>
<dbReference type="InterPro" id="IPR019734">
    <property type="entry name" value="TPR_rpt"/>
</dbReference>
<organism evidence="2 3">
    <name type="scientific">Pundamilia nyererei</name>
    <dbReference type="NCBI Taxonomy" id="303518"/>
    <lineage>
        <taxon>Eukaryota</taxon>
        <taxon>Metazoa</taxon>
        <taxon>Chordata</taxon>
        <taxon>Craniata</taxon>
        <taxon>Vertebrata</taxon>
        <taxon>Euteleostomi</taxon>
        <taxon>Actinopterygii</taxon>
        <taxon>Neopterygii</taxon>
        <taxon>Teleostei</taxon>
        <taxon>Neoteleostei</taxon>
        <taxon>Acanthomorphata</taxon>
        <taxon>Ovalentaria</taxon>
        <taxon>Cichlomorphae</taxon>
        <taxon>Cichliformes</taxon>
        <taxon>Cichlidae</taxon>
        <taxon>African cichlids</taxon>
        <taxon>Pseudocrenilabrinae</taxon>
        <taxon>Haplochromini</taxon>
        <taxon>Pundamilia</taxon>
    </lineage>
</organism>